<dbReference type="InterPro" id="IPR045087">
    <property type="entry name" value="Cu-oxidase_fam"/>
</dbReference>
<keyword evidence="2" id="KW-0560">Oxidoreductase</keyword>
<dbReference type="RefSeq" id="WP_397402385.1">
    <property type="nucleotide sequence ID" value="NZ_JBIRYI010000003.1"/>
</dbReference>
<name>A0ABW7XG29_9MICO</name>
<feature type="domain" description="Plastocyanin-like" evidence="5">
    <location>
        <begin position="204"/>
        <end position="314"/>
    </location>
</feature>
<dbReference type="Pfam" id="PF07731">
    <property type="entry name" value="Cu-oxidase_2"/>
    <property type="match status" value="1"/>
</dbReference>
<dbReference type="PROSITE" id="PS00080">
    <property type="entry name" value="MULTICOPPER_OXIDASE2"/>
    <property type="match status" value="1"/>
</dbReference>
<proteinExistence type="predicted"/>
<evidence type="ECO:0000259" key="6">
    <source>
        <dbReference type="Pfam" id="PF07732"/>
    </source>
</evidence>
<dbReference type="Pfam" id="PF07732">
    <property type="entry name" value="Cu-oxidase_3"/>
    <property type="match status" value="1"/>
</dbReference>
<dbReference type="InterPro" id="IPR011706">
    <property type="entry name" value="Cu-oxidase_C"/>
</dbReference>
<sequence>MPENSTDATPLPGGVSRRSILTGTLAGLMAPTAALALGSDTAVAVSSSVRPLASTRHITVYAEALPGGQYGYGLTPGKATIPGPVLEMWEGDTLQVELVNNTDKRLSIHPHGVDYATDSDGSPFNDSFNEPGETRTYVWKSHKPKQRADGTWMAGSAGYWHYHDHAMGGEHGTAGLRAGLYGALVVRREGDPLPDRQHTVVFNDMTINNRVAPDTPMLEANKGEKVEFIAIGHGDQLHTFHVHAHRWADNRTGWLTGPDDPSRVIDTRDLNPGSSFGFQVIAGEGVGAGAWMYHCHVQFHSDGGMAGIFLVRNADGSMPAGAQDAIDRFHEHGGHTTSGTTSEKTSGSATTDTETGAASHAGHH</sequence>
<dbReference type="PANTHER" id="PTHR11709">
    <property type="entry name" value="MULTI-COPPER OXIDASE"/>
    <property type="match status" value="1"/>
</dbReference>
<keyword evidence="3" id="KW-0186">Copper</keyword>
<dbReference type="InterPro" id="IPR002355">
    <property type="entry name" value="Cu_oxidase_Cu_BS"/>
</dbReference>
<dbReference type="InterPro" id="IPR006311">
    <property type="entry name" value="TAT_signal"/>
</dbReference>
<dbReference type="EMBL" id="JBIRYI010000003">
    <property type="protein sequence ID" value="MFI2486457.1"/>
    <property type="molecule type" value="Genomic_DNA"/>
</dbReference>
<dbReference type="InterPro" id="IPR008972">
    <property type="entry name" value="Cupredoxin"/>
</dbReference>
<dbReference type="Proteomes" id="UP001611580">
    <property type="component" value="Unassembled WGS sequence"/>
</dbReference>
<evidence type="ECO:0000313" key="7">
    <source>
        <dbReference type="EMBL" id="MFI2486457.1"/>
    </source>
</evidence>
<evidence type="ECO:0000256" key="3">
    <source>
        <dbReference type="ARBA" id="ARBA00023008"/>
    </source>
</evidence>
<dbReference type="Gene3D" id="2.60.40.420">
    <property type="entry name" value="Cupredoxins - blue copper proteins"/>
    <property type="match status" value="2"/>
</dbReference>
<evidence type="ECO:0000256" key="2">
    <source>
        <dbReference type="ARBA" id="ARBA00023002"/>
    </source>
</evidence>
<gene>
    <name evidence="7" type="ORF">ACH47X_06075</name>
</gene>
<organism evidence="7 8">
    <name type="scientific">Promicromonospora kroppenstedtii</name>
    <dbReference type="NCBI Taxonomy" id="440482"/>
    <lineage>
        <taxon>Bacteria</taxon>
        <taxon>Bacillati</taxon>
        <taxon>Actinomycetota</taxon>
        <taxon>Actinomycetes</taxon>
        <taxon>Micrococcales</taxon>
        <taxon>Promicromonosporaceae</taxon>
        <taxon>Promicromonospora</taxon>
    </lineage>
</organism>
<evidence type="ECO:0000259" key="5">
    <source>
        <dbReference type="Pfam" id="PF07731"/>
    </source>
</evidence>
<dbReference type="PROSITE" id="PS51318">
    <property type="entry name" value="TAT"/>
    <property type="match status" value="1"/>
</dbReference>
<dbReference type="SUPFAM" id="SSF49503">
    <property type="entry name" value="Cupredoxins"/>
    <property type="match status" value="2"/>
</dbReference>
<protein>
    <submittedName>
        <fullName evidence="7">Multicopper oxidase domain-containing protein</fullName>
    </submittedName>
</protein>
<accession>A0ABW7XG29</accession>
<keyword evidence="8" id="KW-1185">Reference proteome</keyword>
<comment type="caution">
    <text evidence="7">The sequence shown here is derived from an EMBL/GenBank/DDBJ whole genome shotgun (WGS) entry which is preliminary data.</text>
</comment>
<dbReference type="InterPro" id="IPR011707">
    <property type="entry name" value="Cu-oxidase-like_N"/>
</dbReference>
<evidence type="ECO:0000256" key="4">
    <source>
        <dbReference type="SAM" id="MobiDB-lite"/>
    </source>
</evidence>
<feature type="compositionally biased region" description="Low complexity" evidence="4">
    <location>
        <begin position="335"/>
        <end position="351"/>
    </location>
</feature>
<dbReference type="PANTHER" id="PTHR11709:SF394">
    <property type="entry name" value="FI03373P-RELATED"/>
    <property type="match status" value="1"/>
</dbReference>
<evidence type="ECO:0000313" key="8">
    <source>
        <dbReference type="Proteomes" id="UP001611580"/>
    </source>
</evidence>
<feature type="region of interest" description="Disordered" evidence="4">
    <location>
        <begin position="330"/>
        <end position="364"/>
    </location>
</feature>
<feature type="domain" description="Plastocyanin-like" evidence="6">
    <location>
        <begin position="80"/>
        <end position="189"/>
    </location>
</feature>
<reference evidence="7 8" key="1">
    <citation type="submission" date="2024-10" db="EMBL/GenBank/DDBJ databases">
        <title>The Natural Products Discovery Center: Release of the First 8490 Sequenced Strains for Exploring Actinobacteria Biosynthetic Diversity.</title>
        <authorList>
            <person name="Kalkreuter E."/>
            <person name="Kautsar S.A."/>
            <person name="Yang D."/>
            <person name="Bader C.D."/>
            <person name="Teijaro C.N."/>
            <person name="Fluegel L."/>
            <person name="Davis C.M."/>
            <person name="Simpson J.R."/>
            <person name="Lauterbach L."/>
            <person name="Steele A.D."/>
            <person name="Gui C."/>
            <person name="Meng S."/>
            <person name="Li G."/>
            <person name="Viehrig K."/>
            <person name="Ye F."/>
            <person name="Su P."/>
            <person name="Kiefer A.F."/>
            <person name="Nichols A."/>
            <person name="Cepeda A.J."/>
            <person name="Yan W."/>
            <person name="Fan B."/>
            <person name="Jiang Y."/>
            <person name="Adhikari A."/>
            <person name="Zheng C.-J."/>
            <person name="Schuster L."/>
            <person name="Cowan T.M."/>
            <person name="Smanski M.J."/>
            <person name="Chevrette M.G."/>
            <person name="De Carvalho L.P.S."/>
            <person name="Shen B."/>
        </authorList>
    </citation>
    <scope>NUCLEOTIDE SEQUENCE [LARGE SCALE GENOMIC DNA]</scope>
    <source>
        <strain evidence="7 8">NPDC019481</strain>
    </source>
</reference>
<evidence type="ECO:0000256" key="1">
    <source>
        <dbReference type="ARBA" id="ARBA00022723"/>
    </source>
</evidence>
<keyword evidence="1" id="KW-0479">Metal-binding</keyword>